<dbReference type="EMBL" id="AK375091">
    <property type="protein sequence ID" value="BAK06286.1"/>
    <property type="molecule type" value="mRNA"/>
</dbReference>
<evidence type="ECO:0000256" key="1">
    <source>
        <dbReference type="SAM" id="MobiDB-lite"/>
    </source>
</evidence>
<dbReference type="AlphaFoldDB" id="F2EG14"/>
<reference evidence="2" key="1">
    <citation type="journal article" date="2011" name="Plant Physiol.">
        <title>Comprehensive sequence analysis of 24,783 barley full-length cDNAs derived from 12 clone libraries.</title>
        <authorList>
            <person name="Matsumoto T."/>
            <person name="Tanaka T."/>
            <person name="Sakai H."/>
            <person name="Amano N."/>
            <person name="Kanamori H."/>
            <person name="Kurita K."/>
            <person name="Kikuta A."/>
            <person name="Kamiya K."/>
            <person name="Yamamoto M."/>
            <person name="Ikawa H."/>
            <person name="Fujii N."/>
            <person name="Hori K."/>
            <person name="Itoh T."/>
            <person name="Sato K."/>
        </authorList>
    </citation>
    <scope>NUCLEOTIDE SEQUENCE</scope>
    <source>
        <tissue evidence="2">Flower</tissue>
    </source>
</reference>
<accession>F2EG14</accession>
<protein>
    <submittedName>
        <fullName evidence="2">Predicted protein</fullName>
    </submittedName>
</protein>
<feature type="region of interest" description="Disordered" evidence="1">
    <location>
        <begin position="1"/>
        <end position="47"/>
    </location>
</feature>
<organism evidence="2">
    <name type="scientific">Hordeum vulgare subsp. vulgare</name>
    <name type="common">Domesticated barley</name>
    <dbReference type="NCBI Taxonomy" id="112509"/>
    <lineage>
        <taxon>Eukaryota</taxon>
        <taxon>Viridiplantae</taxon>
        <taxon>Streptophyta</taxon>
        <taxon>Embryophyta</taxon>
        <taxon>Tracheophyta</taxon>
        <taxon>Spermatophyta</taxon>
        <taxon>Magnoliopsida</taxon>
        <taxon>Liliopsida</taxon>
        <taxon>Poales</taxon>
        <taxon>Poaceae</taxon>
        <taxon>BOP clade</taxon>
        <taxon>Pooideae</taxon>
        <taxon>Triticodae</taxon>
        <taxon>Triticeae</taxon>
        <taxon>Hordeinae</taxon>
        <taxon>Hordeum</taxon>
    </lineage>
</organism>
<name>F2EG14_HORVV</name>
<sequence>MRWSPRPSARMSTTTPPGARDCPRTEWPCPRGDTGNGTGDDVENRMSSAMSAAVAGCRTASGAASTMRPKSDDALAVELRSVWIFEAIPRATRSLGRPPAGIGRSWPATAERKLAMQRRNAARQLLAMSLQCQDCKLLALPAAYCYCFR</sequence>
<evidence type="ECO:0000313" key="2">
    <source>
        <dbReference type="EMBL" id="BAK06286.1"/>
    </source>
</evidence>
<proteinExistence type="evidence at transcript level"/>